<protein>
    <submittedName>
        <fullName evidence="2">Uncharacterized protein</fullName>
    </submittedName>
</protein>
<keyword evidence="3" id="KW-1185">Reference proteome</keyword>
<dbReference type="RefSeq" id="XP_012200913.1">
    <property type="nucleotide sequence ID" value="XM_012345523.1"/>
</dbReference>
<dbReference type="STRING" id="695850.A0A067CCH3"/>
<dbReference type="VEuPathDB" id="FungiDB:SPRG_06713"/>
<dbReference type="Gene3D" id="3.80.10.10">
    <property type="entry name" value="Ribonuclease Inhibitor"/>
    <property type="match status" value="1"/>
</dbReference>
<dbReference type="GeneID" id="24129044"/>
<dbReference type="KEGG" id="spar:SPRG_06713"/>
<feature type="compositionally biased region" description="Polar residues" evidence="1">
    <location>
        <begin position="16"/>
        <end position="25"/>
    </location>
</feature>
<evidence type="ECO:0000256" key="1">
    <source>
        <dbReference type="SAM" id="MobiDB-lite"/>
    </source>
</evidence>
<evidence type="ECO:0000313" key="2">
    <source>
        <dbReference type="EMBL" id="KDO28474.1"/>
    </source>
</evidence>
<reference evidence="2 3" key="1">
    <citation type="journal article" date="2013" name="PLoS Genet.">
        <title>Distinctive expansion of potential virulence genes in the genome of the oomycete fish pathogen Saprolegnia parasitica.</title>
        <authorList>
            <person name="Jiang R.H."/>
            <person name="de Bruijn I."/>
            <person name="Haas B.J."/>
            <person name="Belmonte R."/>
            <person name="Lobach L."/>
            <person name="Christie J."/>
            <person name="van den Ackerveken G."/>
            <person name="Bottin A."/>
            <person name="Bulone V."/>
            <person name="Diaz-Moreno S.M."/>
            <person name="Dumas B."/>
            <person name="Fan L."/>
            <person name="Gaulin E."/>
            <person name="Govers F."/>
            <person name="Grenville-Briggs L.J."/>
            <person name="Horner N.R."/>
            <person name="Levin J.Z."/>
            <person name="Mammella M."/>
            <person name="Meijer H.J."/>
            <person name="Morris P."/>
            <person name="Nusbaum C."/>
            <person name="Oome S."/>
            <person name="Phillips A.J."/>
            <person name="van Rooyen D."/>
            <person name="Rzeszutek E."/>
            <person name="Saraiva M."/>
            <person name="Secombes C.J."/>
            <person name="Seidl M.F."/>
            <person name="Snel B."/>
            <person name="Stassen J.H."/>
            <person name="Sykes S."/>
            <person name="Tripathy S."/>
            <person name="van den Berg H."/>
            <person name="Vega-Arreguin J.C."/>
            <person name="Wawra S."/>
            <person name="Young S.K."/>
            <person name="Zeng Q."/>
            <person name="Dieguez-Uribeondo J."/>
            <person name="Russ C."/>
            <person name="Tyler B.M."/>
            <person name="van West P."/>
        </authorList>
    </citation>
    <scope>NUCLEOTIDE SEQUENCE [LARGE SCALE GENOMIC DNA]</scope>
    <source>
        <strain evidence="2 3">CBS 223.65</strain>
    </source>
</reference>
<sequence>MAPRERDAATEPVNGATKQPASLAQSTLMSVSVPRHWLRFGMGYRARTVRFSDGSLVQDAHLRHLSRVQELELRECDYITSIQGLTSCTSLTLRSCDQVTAIRDLPQLQSLDISDSSSVYRIEDVPALTTLLLGNAKPSVLPSQVQTLSTSAAVYLAASASSPSTYASLALKQCHESIQNDVFAAEVHLTSCDAVTRLDAFRFASTMTLSRSRALEQTAFDALRLLQTIRLQASTCLTSVTALARCISVHLSLCVNLADVSPLRHCHSVELSCCPQVHDVNALSTVYDLALNRCADIESLDGLAHNHTLRVAECYRVSHVGHLHDLHTIELVRCHR</sequence>
<evidence type="ECO:0000313" key="3">
    <source>
        <dbReference type="Proteomes" id="UP000030745"/>
    </source>
</evidence>
<proteinExistence type="predicted"/>
<gene>
    <name evidence="2" type="ORF">SPRG_06713</name>
</gene>
<dbReference type="EMBL" id="KK583211">
    <property type="protein sequence ID" value="KDO28474.1"/>
    <property type="molecule type" value="Genomic_DNA"/>
</dbReference>
<name>A0A067CCH3_SAPPC</name>
<feature type="region of interest" description="Disordered" evidence="1">
    <location>
        <begin position="1"/>
        <end position="25"/>
    </location>
</feature>
<organism evidence="2 3">
    <name type="scientific">Saprolegnia parasitica (strain CBS 223.65)</name>
    <dbReference type="NCBI Taxonomy" id="695850"/>
    <lineage>
        <taxon>Eukaryota</taxon>
        <taxon>Sar</taxon>
        <taxon>Stramenopiles</taxon>
        <taxon>Oomycota</taxon>
        <taxon>Saprolegniomycetes</taxon>
        <taxon>Saprolegniales</taxon>
        <taxon>Saprolegniaceae</taxon>
        <taxon>Saprolegnia</taxon>
    </lineage>
</organism>
<accession>A0A067CCH3</accession>
<dbReference type="Proteomes" id="UP000030745">
    <property type="component" value="Unassembled WGS sequence"/>
</dbReference>
<dbReference type="InterPro" id="IPR032675">
    <property type="entry name" value="LRR_dom_sf"/>
</dbReference>
<dbReference type="SUPFAM" id="SSF52058">
    <property type="entry name" value="L domain-like"/>
    <property type="match status" value="1"/>
</dbReference>
<dbReference type="OrthoDB" id="66519at2759"/>
<dbReference type="AlphaFoldDB" id="A0A067CCH3"/>